<dbReference type="Ensembl" id="ENSSFAT00005034364.1">
    <property type="protein sequence ID" value="ENSSFAP00005033200.1"/>
    <property type="gene ID" value="ENSSFAG00005016775.1"/>
</dbReference>
<feature type="transmembrane region" description="Helical" evidence="19">
    <location>
        <begin position="114"/>
        <end position="134"/>
    </location>
</feature>
<reference evidence="20" key="3">
    <citation type="submission" date="2025-09" db="UniProtKB">
        <authorList>
            <consortium name="Ensembl"/>
        </authorList>
    </citation>
    <scope>IDENTIFICATION</scope>
</reference>
<keyword evidence="5" id="KW-0444">Lipid biosynthesis</keyword>
<comment type="similarity">
    <text evidence="2">Belongs to the TDE1 family.</text>
</comment>
<dbReference type="InterPro" id="IPR005016">
    <property type="entry name" value="TDE1/TMS"/>
</dbReference>
<keyword evidence="8" id="KW-0391">Immunity</keyword>
<evidence type="ECO:0000256" key="11">
    <source>
        <dbReference type="ARBA" id="ARBA00023118"/>
    </source>
</evidence>
<comment type="catalytic activity">
    <reaction evidence="18">
        <text>a 1,2-diacyl-sn-glycero-3-phosphocholine(in) = a 1,2-diacyl-sn-glycero-3-phosphocholine(out)</text>
        <dbReference type="Rhea" id="RHEA:38571"/>
        <dbReference type="ChEBI" id="CHEBI:57643"/>
    </reaction>
</comment>
<dbReference type="GO" id="GO:0008654">
    <property type="term" value="P:phospholipid biosynthetic process"/>
    <property type="evidence" value="ECO:0007669"/>
    <property type="project" value="UniProtKB-KW"/>
</dbReference>
<evidence type="ECO:0000256" key="3">
    <source>
        <dbReference type="ARBA" id="ARBA00021252"/>
    </source>
</evidence>
<comment type="catalytic activity">
    <reaction evidence="17">
        <text>a 1,2-diacyl-sn-glycero-3-phosphoethanolamine(in) = a 1,2-diacyl-sn-glycero-3-phosphoethanolamine(out)</text>
        <dbReference type="Rhea" id="RHEA:38895"/>
        <dbReference type="ChEBI" id="CHEBI:64612"/>
    </reaction>
</comment>
<dbReference type="GO" id="GO:0005886">
    <property type="term" value="C:plasma membrane"/>
    <property type="evidence" value="ECO:0007669"/>
    <property type="project" value="UniProtKB-SubCell"/>
</dbReference>
<feature type="transmembrane region" description="Helical" evidence="19">
    <location>
        <begin position="146"/>
        <end position="164"/>
    </location>
</feature>
<dbReference type="Proteomes" id="UP000472267">
    <property type="component" value="Chromosome 12"/>
</dbReference>
<evidence type="ECO:0000256" key="6">
    <source>
        <dbReference type="ARBA" id="ARBA00022588"/>
    </source>
</evidence>
<reference evidence="20" key="1">
    <citation type="submission" date="2019-06" db="EMBL/GenBank/DDBJ databases">
        <authorList>
            <consortium name="Wellcome Sanger Institute Data Sharing"/>
        </authorList>
    </citation>
    <scope>NUCLEOTIDE SEQUENCE [LARGE SCALE GENOMIC DNA]</scope>
</reference>
<proteinExistence type="inferred from homology"/>
<keyword evidence="14" id="KW-0594">Phospholipid biosynthesis</keyword>
<evidence type="ECO:0000256" key="7">
    <source>
        <dbReference type="ARBA" id="ARBA00022692"/>
    </source>
</evidence>
<evidence type="ECO:0000256" key="10">
    <source>
        <dbReference type="ARBA" id="ARBA00023098"/>
    </source>
</evidence>
<keyword evidence="6" id="KW-0399">Innate immunity</keyword>
<comment type="subcellular location">
    <subcellularLocation>
        <location evidence="1">Cell membrane</location>
        <topology evidence="1">Multi-pass membrane protein</topology>
    </subcellularLocation>
</comment>
<evidence type="ECO:0000256" key="2">
    <source>
        <dbReference type="ARBA" id="ARBA00006665"/>
    </source>
</evidence>
<keyword evidence="10" id="KW-0443">Lipid metabolism</keyword>
<evidence type="ECO:0000256" key="14">
    <source>
        <dbReference type="ARBA" id="ARBA00023209"/>
    </source>
</evidence>
<name>A0A672HW86_SALFA</name>
<gene>
    <name evidence="20" type="primary">serinc5</name>
</gene>
<dbReference type="Pfam" id="PF03348">
    <property type="entry name" value="Serinc"/>
    <property type="match status" value="2"/>
</dbReference>
<keyword evidence="11" id="KW-0051">Antiviral defense</keyword>
<feature type="transmembrane region" description="Helical" evidence="19">
    <location>
        <begin position="337"/>
        <end position="359"/>
    </location>
</feature>
<evidence type="ECO:0000256" key="17">
    <source>
        <dbReference type="ARBA" id="ARBA00024615"/>
    </source>
</evidence>
<evidence type="ECO:0000256" key="5">
    <source>
        <dbReference type="ARBA" id="ARBA00022516"/>
    </source>
</evidence>
<evidence type="ECO:0000256" key="9">
    <source>
        <dbReference type="ARBA" id="ARBA00022989"/>
    </source>
</evidence>
<feature type="transmembrane region" description="Helical" evidence="19">
    <location>
        <begin position="80"/>
        <end position="102"/>
    </location>
</feature>
<evidence type="ECO:0000256" key="1">
    <source>
        <dbReference type="ARBA" id="ARBA00004651"/>
    </source>
</evidence>
<accession>A0A672HW86</accession>
<dbReference type="GO" id="GO:0051607">
    <property type="term" value="P:defense response to virus"/>
    <property type="evidence" value="ECO:0007669"/>
    <property type="project" value="UniProtKB-KW"/>
</dbReference>
<evidence type="ECO:0000256" key="18">
    <source>
        <dbReference type="ARBA" id="ARBA00024631"/>
    </source>
</evidence>
<keyword evidence="7 19" id="KW-0812">Transmembrane</keyword>
<organism evidence="20 21">
    <name type="scientific">Salarias fasciatus</name>
    <name type="common">Jewelled blenny</name>
    <name type="synonym">Blennius fasciatus</name>
    <dbReference type="NCBI Taxonomy" id="181472"/>
    <lineage>
        <taxon>Eukaryota</taxon>
        <taxon>Metazoa</taxon>
        <taxon>Chordata</taxon>
        <taxon>Craniata</taxon>
        <taxon>Vertebrata</taxon>
        <taxon>Euteleostomi</taxon>
        <taxon>Actinopterygii</taxon>
        <taxon>Neopterygii</taxon>
        <taxon>Teleostei</taxon>
        <taxon>Neoteleostei</taxon>
        <taxon>Acanthomorphata</taxon>
        <taxon>Ovalentaria</taxon>
        <taxon>Blenniimorphae</taxon>
        <taxon>Blenniiformes</taxon>
        <taxon>Blennioidei</taxon>
        <taxon>Blenniidae</taxon>
        <taxon>Salariinae</taxon>
        <taxon>Salarias</taxon>
    </lineage>
</organism>
<dbReference type="GO" id="GO:0045087">
    <property type="term" value="P:innate immune response"/>
    <property type="evidence" value="ECO:0007669"/>
    <property type="project" value="UniProtKB-KW"/>
</dbReference>
<feature type="transmembrane region" description="Helical" evidence="19">
    <location>
        <begin position="221"/>
        <end position="239"/>
    </location>
</feature>
<keyword evidence="12 19" id="KW-0472">Membrane</keyword>
<keyword evidence="9 19" id="KW-1133">Transmembrane helix</keyword>
<feature type="transmembrane region" description="Helical" evidence="19">
    <location>
        <begin position="379"/>
        <end position="401"/>
    </location>
</feature>
<reference evidence="20" key="2">
    <citation type="submission" date="2025-08" db="UniProtKB">
        <authorList>
            <consortium name="Ensembl"/>
        </authorList>
    </citation>
    <scope>IDENTIFICATION</scope>
</reference>
<keyword evidence="15" id="KW-1208">Phospholipid metabolism</keyword>
<feature type="transmembrane region" description="Helical" evidence="19">
    <location>
        <begin position="184"/>
        <end position="209"/>
    </location>
</feature>
<dbReference type="PANTHER" id="PTHR10383:SF16">
    <property type="entry name" value="SERINE INCORPORATOR 5"/>
    <property type="match status" value="1"/>
</dbReference>
<keyword evidence="21" id="KW-1185">Reference proteome</keyword>
<evidence type="ECO:0000313" key="21">
    <source>
        <dbReference type="Proteomes" id="UP000472267"/>
    </source>
</evidence>
<comment type="catalytic activity">
    <reaction evidence="16">
        <text>a 1,2-diacyl-sn-glycero-3-phospho-L-serine(in) = a 1,2-diacyl-sn-glycero-3-phospho-L-serine(out)</text>
        <dbReference type="Rhea" id="RHEA:38663"/>
        <dbReference type="ChEBI" id="CHEBI:57262"/>
    </reaction>
</comment>
<evidence type="ECO:0000256" key="13">
    <source>
        <dbReference type="ARBA" id="ARBA00023180"/>
    </source>
</evidence>
<keyword evidence="13" id="KW-0325">Glycoprotein</keyword>
<dbReference type="PANTHER" id="PTHR10383">
    <property type="entry name" value="SERINE INCORPORATOR"/>
    <property type="match status" value="1"/>
</dbReference>
<evidence type="ECO:0000256" key="16">
    <source>
        <dbReference type="ARBA" id="ARBA00024479"/>
    </source>
</evidence>
<keyword evidence="4" id="KW-1003">Cell membrane</keyword>
<evidence type="ECO:0000256" key="8">
    <source>
        <dbReference type="ARBA" id="ARBA00022859"/>
    </source>
</evidence>
<feature type="transmembrane region" description="Helical" evidence="19">
    <location>
        <begin position="32"/>
        <end position="52"/>
    </location>
</feature>
<evidence type="ECO:0000256" key="19">
    <source>
        <dbReference type="SAM" id="Phobius"/>
    </source>
</evidence>
<evidence type="ECO:0000256" key="15">
    <source>
        <dbReference type="ARBA" id="ARBA00023264"/>
    </source>
</evidence>
<evidence type="ECO:0000256" key="12">
    <source>
        <dbReference type="ARBA" id="ARBA00023136"/>
    </source>
</evidence>
<protein>
    <recommendedName>
        <fullName evidence="3">Serine incorporator 5</fullName>
    </recommendedName>
</protein>
<evidence type="ECO:0000313" key="20">
    <source>
        <dbReference type="Ensembl" id="ENSSFAP00005033200.1"/>
    </source>
</evidence>
<sequence length="407" mass="45522">MQLACCCGSAACSCCCNCCPKMKQSTGTRIMYAIYFLLVTVICVIMMSPTVVGQMRGQFPTLCENLNAGEDCKTLVGYSAVYKVCFGMSCFFLFFAIFTIRVNTSTGCRAAIHNGFWLVKFVLLVACCAGGFFLPQEETFLEVWRYIGAVGGFLFLLIQLMLLVEFAHRWNTNWSSGVSYNRMWYAALALVTLLLFTAAVGAVAFMGFFYTHPEACLLNKIFLGINGSLCLVVSLLAISPCIQKLQPTSGLLQPGVISVYVMYLTFSAFSSKPKEVAEIGGVNQTVCVFPFNSGTESDKKIVTGLGTIILFEDFDEEKTGSGQNVVYDEREGTIYSYCYFHFVFFLGSLYVMMTVTNWFHFDNHKIEKLLEGSWSVFWIKMASCWVCLVFYMWTLVAPMVCPKRFEA</sequence>
<dbReference type="AlphaFoldDB" id="A0A672HW86"/>
<evidence type="ECO:0000256" key="4">
    <source>
        <dbReference type="ARBA" id="ARBA00022475"/>
    </source>
</evidence>